<evidence type="ECO:0000256" key="1">
    <source>
        <dbReference type="SAM" id="MobiDB-lite"/>
    </source>
</evidence>
<dbReference type="InterPro" id="IPR012677">
    <property type="entry name" value="Nucleotide-bd_a/b_plait_sf"/>
</dbReference>
<feature type="domain" description="Mei2-like C-terminal RNA recognition motif" evidence="2">
    <location>
        <begin position="211"/>
        <end position="280"/>
    </location>
</feature>
<dbReference type="GO" id="GO:0003676">
    <property type="term" value="F:nucleic acid binding"/>
    <property type="evidence" value="ECO:0007669"/>
    <property type="project" value="InterPro"/>
</dbReference>
<dbReference type="Gene3D" id="3.30.70.330">
    <property type="match status" value="1"/>
</dbReference>
<dbReference type="AlphaFoldDB" id="R7WE68"/>
<dbReference type="SUPFAM" id="SSF54928">
    <property type="entry name" value="RNA-binding domain, RBD"/>
    <property type="match status" value="1"/>
</dbReference>
<sequence length="327" mass="34940">MAASSTQPLNPAAPPFVPVASALPKLCPPASSSLPVGFPLPPPCLSPRPPLPPPCALSVPPLPWVQVPPPPPCQVTVYCRPLSCPVTAYCIPPPPRPPLLSGKSCSSTETVDGASDKSLMAEEENRPSPRSVLSPRSPASVSPRAPKPRAAPRPMGSKPAFDPSTGKTSLMICNIPNGFSKRRIMAILDQHCAEENEKLRRGVDGGGKAVNSEYDFLYVPIDFRTKYNKGYAFVNMTTATAARRLHAFLHGHSWAATGSKKVCEVVHASIQGADALVKHFSGSKFPCGNGNEEFLPVRFGPPRSDRRPTAERVIGQAVVRSSPPLRR</sequence>
<reference evidence="3" key="1">
    <citation type="submission" date="2015-06" db="UniProtKB">
        <authorList>
            <consortium name="EnsemblPlants"/>
        </authorList>
    </citation>
    <scope>IDENTIFICATION</scope>
</reference>
<dbReference type="ExpressionAtlas" id="R7WE68">
    <property type="expression patterns" value="baseline"/>
</dbReference>
<evidence type="ECO:0000313" key="3">
    <source>
        <dbReference type="EnsemblPlants" id="EMT17549"/>
    </source>
</evidence>
<organism evidence="3">
    <name type="scientific">Aegilops tauschii</name>
    <name type="common">Tausch's goatgrass</name>
    <name type="synonym">Aegilops squarrosa</name>
    <dbReference type="NCBI Taxonomy" id="37682"/>
    <lineage>
        <taxon>Eukaryota</taxon>
        <taxon>Viridiplantae</taxon>
        <taxon>Streptophyta</taxon>
        <taxon>Embryophyta</taxon>
        <taxon>Tracheophyta</taxon>
        <taxon>Spermatophyta</taxon>
        <taxon>Magnoliopsida</taxon>
        <taxon>Liliopsida</taxon>
        <taxon>Poales</taxon>
        <taxon>Poaceae</taxon>
        <taxon>BOP clade</taxon>
        <taxon>Pooideae</taxon>
        <taxon>Triticodae</taxon>
        <taxon>Triticeae</taxon>
        <taxon>Triticinae</taxon>
        <taxon>Aegilops</taxon>
    </lineage>
</organism>
<accession>R7WE68</accession>
<dbReference type="InterPro" id="IPR035979">
    <property type="entry name" value="RBD_domain_sf"/>
</dbReference>
<feature type="region of interest" description="Disordered" evidence="1">
    <location>
        <begin position="101"/>
        <end position="163"/>
    </location>
</feature>
<proteinExistence type="predicted"/>
<dbReference type="Pfam" id="PF04059">
    <property type="entry name" value="RRM_2"/>
    <property type="match status" value="1"/>
</dbReference>
<protein>
    <recommendedName>
        <fullName evidence="2">Mei2-like C-terminal RNA recognition motif domain-containing protein</fullName>
    </recommendedName>
</protein>
<evidence type="ECO:0000259" key="2">
    <source>
        <dbReference type="Pfam" id="PF04059"/>
    </source>
</evidence>
<feature type="compositionally biased region" description="Low complexity" evidence="1">
    <location>
        <begin position="128"/>
        <end position="144"/>
    </location>
</feature>
<dbReference type="EnsemblPlants" id="EMT17549">
    <property type="protein sequence ID" value="EMT17549"/>
    <property type="gene ID" value="F775_03033"/>
</dbReference>
<name>R7WE68_AEGTA</name>
<dbReference type="InterPro" id="IPR007201">
    <property type="entry name" value="Mei2-like_Rrm_C"/>
</dbReference>